<evidence type="ECO:0000256" key="2">
    <source>
        <dbReference type="ARBA" id="ARBA00004370"/>
    </source>
</evidence>
<keyword evidence="3" id="KW-0256">Endoplasmic reticulum</keyword>
<name>A0ABP9C4J3_9GAMM</name>
<comment type="caution">
    <text evidence="6">The sequence shown here is derived from an EMBL/GenBank/DDBJ whole genome shotgun (WGS) entry which is preliminary data.</text>
</comment>
<feature type="region of interest" description="Disordered" evidence="5">
    <location>
        <begin position="1"/>
        <end position="29"/>
    </location>
</feature>
<dbReference type="PANTHER" id="PTHR48182:SF2">
    <property type="entry name" value="PROTEIN SERAC1"/>
    <property type="match status" value="1"/>
</dbReference>
<evidence type="ECO:0000256" key="4">
    <source>
        <dbReference type="ARBA" id="ARBA00023136"/>
    </source>
</evidence>
<dbReference type="SUPFAM" id="SSF53474">
    <property type="entry name" value="alpha/beta-Hydrolases"/>
    <property type="match status" value="1"/>
</dbReference>
<accession>A0ABP9C4J3</accession>
<gene>
    <name evidence="6" type="ORF">GCM10023307_34380</name>
</gene>
<evidence type="ECO:0008006" key="8">
    <source>
        <dbReference type="Google" id="ProtNLM"/>
    </source>
</evidence>
<evidence type="ECO:0000313" key="7">
    <source>
        <dbReference type="Proteomes" id="UP001499959"/>
    </source>
</evidence>
<evidence type="ECO:0000256" key="3">
    <source>
        <dbReference type="ARBA" id="ARBA00022824"/>
    </source>
</evidence>
<evidence type="ECO:0000256" key="1">
    <source>
        <dbReference type="ARBA" id="ARBA00004240"/>
    </source>
</evidence>
<dbReference type="EMBL" id="BAABJE010000023">
    <property type="protein sequence ID" value="GAA4804896.1"/>
    <property type="molecule type" value="Genomic_DNA"/>
</dbReference>
<dbReference type="PANTHER" id="PTHR48182">
    <property type="entry name" value="PROTEIN SERAC1"/>
    <property type="match status" value="1"/>
</dbReference>
<dbReference type="InterPro" id="IPR029058">
    <property type="entry name" value="AB_hydrolase_fold"/>
</dbReference>
<protein>
    <recommendedName>
        <fullName evidence="8">DUF676 domain-containing protein</fullName>
    </recommendedName>
</protein>
<comment type="subcellular location">
    <subcellularLocation>
        <location evidence="1">Endoplasmic reticulum</location>
    </subcellularLocation>
    <subcellularLocation>
        <location evidence="2">Membrane</location>
    </subcellularLocation>
</comment>
<evidence type="ECO:0000313" key="6">
    <source>
        <dbReference type="EMBL" id="GAA4804896.1"/>
    </source>
</evidence>
<dbReference type="Proteomes" id="UP001499959">
    <property type="component" value="Unassembled WGS sequence"/>
</dbReference>
<dbReference type="InterPro" id="IPR052374">
    <property type="entry name" value="SERAC1"/>
</dbReference>
<keyword evidence="7" id="KW-1185">Reference proteome</keyword>
<sequence>MGRPNAAGDDAERNESDVNLWRVEPEDSADRPKPILDVIFIHGLGGHHEVTWRNSEKEMTWPQRVANAHRDAQVWSLRYPANIGAVVSLGEVDQPGIRGLALLAAARMRDNRIGERPAVFVCHSLGGLLAKRILLDARGQDPASRDRFLHEGVHAVMFCGTPHRGSALANVLKGAEWVKNIAPGALMVGLGLDGARYAGWVAKCAFRTSQLIDELERNDIGLQHLNEDFRAYYESRAGTDFIVRVYAEAKGMRLGIFRTLMVVPSESADPNLRVGTWPKVQVLPVTDKDHSELVKPTSDIDWVVEGLDALIRQVAENDFDLGVEAHWPRRIGMLIHAELFKCQDLLDLSCFRRISKGMPPSAAEHLYAARQLATSEGEAVLDLLAEIGRSVGEIPKNHGRFDDLCDALSRIGSILLMAYLREDVDRPAGVGEVLKIDVPALDRDEQRLLMAEILHASLRNWPAKFQVKEGRLLPGSWILGSSGQAPGSWRDEDHLNHLANRILDPVMVRKPPHALAGHDRTQWPKRAKSVGGVADEDRLQDARDRLGALLRYQMGVVLDAHGADSPYSAPEMRDRLGRAFGELITLMLPVQGDAVDLKKRRMLGKAYQNVQVFLVNVQNARRKAS</sequence>
<evidence type="ECO:0000256" key="5">
    <source>
        <dbReference type="SAM" id="MobiDB-lite"/>
    </source>
</evidence>
<keyword evidence="4" id="KW-0472">Membrane</keyword>
<dbReference type="Gene3D" id="3.40.50.1820">
    <property type="entry name" value="alpha/beta hydrolase"/>
    <property type="match status" value="1"/>
</dbReference>
<organism evidence="6 7">
    <name type="scientific">Lysobacter hankyongensis</name>
    <dbReference type="NCBI Taxonomy" id="1176535"/>
    <lineage>
        <taxon>Bacteria</taxon>
        <taxon>Pseudomonadati</taxon>
        <taxon>Pseudomonadota</taxon>
        <taxon>Gammaproteobacteria</taxon>
        <taxon>Lysobacterales</taxon>
        <taxon>Lysobacteraceae</taxon>
        <taxon>Lysobacter</taxon>
    </lineage>
</organism>
<proteinExistence type="predicted"/>
<dbReference type="RefSeq" id="WP_345304599.1">
    <property type="nucleotide sequence ID" value="NZ_BAABJE010000023.1"/>
</dbReference>
<reference evidence="7" key="1">
    <citation type="journal article" date="2019" name="Int. J. Syst. Evol. Microbiol.">
        <title>The Global Catalogue of Microorganisms (GCM) 10K type strain sequencing project: providing services to taxonomists for standard genome sequencing and annotation.</title>
        <authorList>
            <consortium name="The Broad Institute Genomics Platform"/>
            <consortium name="The Broad Institute Genome Sequencing Center for Infectious Disease"/>
            <person name="Wu L."/>
            <person name="Ma J."/>
        </authorList>
    </citation>
    <scope>NUCLEOTIDE SEQUENCE [LARGE SCALE GENOMIC DNA]</scope>
    <source>
        <strain evidence="7">JCM 18204</strain>
    </source>
</reference>